<dbReference type="EMBL" id="WHVL01000005">
    <property type="protein sequence ID" value="MCB8890051.1"/>
    <property type="molecule type" value="Genomic_DNA"/>
</dbReference>
<dbReference type="InterPro" id="IPR021994">
    <property type="entry name" value="DUF3592"/>
</dbReference>
<keyword evidence="1" id="KW-1133">Transmembrane helix</keyword>
<keyword evidence="4" id="KW-1185">Reference proteome</keyword>
<evidence type="ECO:0000259" key="2">
    <source>
        <dbReference type="Pfam" id="PF12158"/>
    </source>
</evidence>
<dbReference type="Pfam" id="PF12158">
    <property type="entry name" value="DUF3592"/>
    <property type="match status" value="1"/>
</dbReference>
<feature type="domain" description="DUF3592" evidence="2">
    <location>
        <begin position="39"/>
        <end position="108"/>
    </location>
</feature>
<sequence>MLAIKLLRILFILVGAGLLALAALLFQHSRAFEAAAVATEGEVLELVESRSEDSITYRPVVAFTTDEGTRVTFTSRTGSNPPGYSPGESVKVLFDPDNPQSARLDGFFAAMGAWMIVGGIGAVFLVGGLGTLLFSRVSAARNAALLERGLRLETTYQGVERNTGLSVNGRHPYRITSQWLNPESLEVHVFKSENLWYDPSSYLQTDTIPVFIEQGNPRKYRMDLSFLPRLAK</sequence>
<protein>
    <submittedName>
        <fullName evidence="3">DUF3592 domain-containing protein</fullName>
    </submittedName>
</protein>
<evidence type="ECO:0000256" key="1">
    <source>
        <dbReference type="SAM" id="Phobius"/>
    </source>
</evidence>
<dbReference type="RefSeq" id="WP_227390713.1">
    <property type="nucleotide sequence ID" value="NZ_JBHSCJ010000002.1"/>
</dbReference>
<accession>A0ABS8DUP0</accession>
<name>A0ABS8DUP0_9GAMM</name>
<evidence type="ECO:0000313" key="4">
    <source>
        <dbReference type="Proteomes" id="UP001319882"/>
    </source>
</evidence>
<feature type="transmembrane region" description="Helical" evidence="1">
    <location>
        <begin position="107"/>
        <end position="134"/>
    </location>
</feature>
<proteinExistence type="predicted"/>
<dbReference type="Proteomes" id="UP001319882">
    <property type="component" value="Unassembled WGS sequence"/>
</dbReference>
<keyword evidence="1" id="KW-0812">Transmembrane</keyword>
<reference evidence="3 4" key="1">
    <citation type="journal article" date="2021" name="Sci. Rep.">
        <title>Genome analysis of a halophilic bacterium Halomonas malpeensis YU-PRIM-29(T) reveals its exopolysaccharide and pigment producing capabilities.</title>
        <authorList>
            <person name="Athmika"/>
            <person name="Ghate S.D."/>
            <person name="Arun A.B."/>
            <person name="Rao S.S."/>
            <person name="Kumar S.T.A."/>
            <person name="Kandiyil M.K."/>
            <person name="Saptami K."/>
            <person name="Rekha P.D."/>
        </authorList>
    </citation>
    <scope>NUCLEOTIDE SEQUENCE [LARGE SCALE GENOMIC DNA]</scope>
    <source>
        <strain evidence="4">prim 29</strain>
    </source>
</reference>
<evidence type="ECO:0000313" key="3">
    <source>
        <dbReference type="EMBL" id="MCB8890051.1"/>
    </source>
</evidence>
<keyword evidence="1" id="KW-0472">Membrane</keyword>
<gene>
    <name evidence="3" type="ORF">GEV37_13110</name>
</gene>
<organism evidence="3 4">
    <name type="scientific">Vreelandella malpeensis</name>
    <dbReference type="NCBI Taxonomy" id="1172368"/>
    <lineage>
        <taxon>Bacteria</taxon>
        <taxon>Pseudomonadati</taxon>
        <taxon>Pseudomonadota</taxon>
        <taxon>Gammaproteobacteria</taxon>
        <taxon>Oceanospirillales</taxon>
        <taxon>Halomonadaceae</taxon>
        <taxon>Vreelandella</taxon>
    </lineage>
</organism>
<comment type="caution">
    <text evidence="3">The sequence shown here is derived from an EMBL/GenBank/DDBJ whole genome shotgun (WGS) entry which is preliminary data.</text>
</comment>